<dbReference type="PROSITE" id="PS50041">
    <property type="entry name" value="C_TYPE_LECTIN_2"/>
    <property type="match status" value="1"/>
</dbReference>
<protein>
    <submittedName>
        <fullName evidence="4">C-type lectin domain-containing protein</fullName>
    </submittedName>
</protein>
<sequence length="184" mass="20516">MALLFRLFFLLLQLGLSFAICPIGTIQGVDPENCYKFHGTLTDFDSAHIQCILDGGNLASISSTFINDFISKTVLTSLFHSTMTWIGGKRNETDWTWTDGKPFSYKNWAKDPACTTCWGWTDGTEVTYTNWLSYDPNITGSSCVDMLSSGSPYYGGKNVWENGYWSCTSQLASICKQAPICNCR</sequence>
<dbReference type="InterPro" id="IPR016187">
    <property type="entry name" value="CTDL_fold"/>
</dbReference>
<dbReference type="InterPro" id="IPR016186">
    <property type="entry name" value="C-type_lectin-like/link_sf"/>
</dbReference>
<evidence type="ECO:0000259" key="2">
    <source>
        <dbReference type="PROSITE" id="PS50041"/>
    </source>
</evidence>
<name>A0A914EHP2_9BILA</name>
<dbReference type="AlphaFoldDB" id="A0A914EHP2"/>
<dbReference type="PANTHER" id="PTHR22803">
    <property type="entry name" value="MANNOSE, PHOSPHOLIPASE, LECTIN RECEPTOR RELATED"/>
    <property type="match status" value="1"/>
</dbReference>
<dbReference type="Pfam" id="PF00059">
    <property type="entry name" value="Lectin_C"/>
    <property type="match status" value="1"/>
</dbReference>
<dbReference type="SMART" id="SM00034">
    <property type="entry name" value="CLECT"/>
    <property type="match status" value="1"/>
</dbReference>
<accession>A0A914EHP2</accession>
<keyword evidence="3" id="KW-1185">Reference proteome</keyword>
<dbReference type="CDD" id="cd00037">
    <property type="entry name" value="CLECT"/>
    <property type="match status" value="1"/>
</dbReference>
<dbReference type="Proteomes" id="UP000887540">
    <property type="component" value="Unplaced"/>
</dbReference>
<dbReference type="InterPro" id="IPR050111">
    <property type="entry name" value="C-type_lectin/snaclec_domain"/>
</dbReference>
<evidence type="ECO:0000313" key="3">
    <source>
        <dbReference type="Proteomes" id="UP000887540"/>
    </source>
</evidence>
<feature type="signal peptide" evidence="1">
    <location>
        <begin position="1"/>
        <end position="19"/>
    </location>
</feature>
<dbReference type="Gene3D" id="3.10.100.10">
    <property type="entry name" value="Mannose-Binding Protein A, subunit A"/>
    <property type="match status" value="2"/>
</dbReference>
<reference evidence="4" key="1">
    <citation type="submission" date="2022-11" db="UniProtKB">
        <authorList>
            <consortium name="WormBaseParasite"/>
        </authorList>
    </citation>
    <scope>IDENTIFICATION</scope>
</reference>
<feature type="domain" description="C-type lectin" evidence="2">
    <location>
        <begin position="30"/>
        <end position="122"/>
    </location>
</feature>
<feature type="chain" id="PRO_5037460278" evidence="1">
    <location>
        <begin position="20"/>
        <end position="184"/>
    </location>
</feature>
<proteinExistence type="predicted"/>
<dbReference type="WBParaSite" id="ACRNAN_scaffold8363.g25622.t1">
    <property type="protein sequence ID" value="ACRNAN_scaffold8363.g25622.t1"/>
    <property type="gene ID" value="ACRNAN_scaffold8363.g25622"/>
</dbReference>
<keyword evidence="1" id="KW-0732">Signal</keyword>
<organism evidence="3 4">
    <name type="scientific">Acrobeloides nanus</name>
    <dbReference type="NCBI Taxonomy" id="290746"/>
    <lineage>
        <taxon>Eukaryota</taxon>
        <taxon>Metazoa</taxon>
        <taxon>Ecdysozoa</taxon>
        <taxon>Nematoda</taxon>
        <taxon>Chromadorea</taxon>
        <taxon>Rhabditida</taxon>
        <taxon>Tylenchina</taxon>
        <taxon>Cephalobomorpha</taxon>
        <taxon>Cephaloboidea</taxon>
        <taxon>Cephalobidae</taxon>
        <taxon>Acrobeloides</taxon>
    </lineage>
</organism>
<dbReference type="InterPro" id="IPR001304">
    <property type="entry name" value="C-type_lectin-like"/>
</dbReference>
<evidence type="ECO:0000256" key="1">
    <source>
        <dbReference type="SAM" id="SignalP"/>
    </source>
</evidence>
<dbReference type="SUPFAM" id="SSF56436">
    <property type="entry name" value="C-type lectin-like"/>
    <property type="match status" value="2"/>
</dbReference>
<evidence type="ECO:0000313" key="4">
    <source>
        <dbReference type="WBParaSite" id="ACRNAN_scaffold8363.g25622.t1"/>
    </source>
</evidence>